<feature type="region of interest" description="Disordered" evidence="1">
    <location>
        <begin position="268"/>
        <end position="309"/>
    </location>
</feature>
<dbReference type="AlphaFoldDB" id="A0A9P6EAW0"/>
<dbReference type="EMBL" id="MU157881">
    <property type="protein sequence ID" value="KAF9525674.1"/>
    <property type="molecule type" value="Genomic_DNA"/>
</dbReference>
<dbReference type="InterPro" id="IPR053027">
    <property type="entry name" value="AGGF1"/>
</dbReference>
<dbReference type="PROSITE" id="PS50006">
    <property type="entry name" value="FHA_DOMAIN"/>
    <property type="match status" value="1"/>
</dbReference>
<keyword evidence="5" id="KW-1185">Reference proteome</keyword>
<dbReference type="InterPro" id="IPR008984">
    <property type="entry name" value="SMAD_FHA_dom_sf"/>
</dbReference>
<dbReference type="PROSITE" id="PS50174">
    <property type="entry name" value="G_PATCH"/>
    <property type="match status" value="1"/>
</dbReference>
<reference evidence="4" key="1">
    <citation type="submission" date="2020-11" db="EMBL/GenBank/DDBJ databases">
        <authorList>
            <consortium name="DOE Joint Genome Institute"/>
            <person name="Ahrendt S."/>
            <person name="Riley R."/>
            <person name="Andreopoulos W."/>
            <person name="Labutti K."/>
            <person name="Pangilinan J."/>
            <person name="Ruiz-Duenas F.J."/>
            <person name="Barrasa J.M."/>
            <person name="Sanchez-Garcia M."/>
            <person name="Camarero S."/>
            <person name="Miyauchi S."/>
            <person name="Serrano A."/>
            <person name="Linde D."/>
            <person name="Babiker R."/>
            <person name="Drula E."/>
            <person name="Ayuso-Fernandez I."/>
            <person name="Pacheco R."/>
            <person name="Padilla G."/>
            <person name="Ferreira P."/>
            <person name="Barriuso J."/>
            <person name="Kellner H."/>
            <person name="Castanera R."/>
            <person name="Alfaro M."/>
            <person name="Ramirez L."/>
            <person name="Pisabarro A.G."/>
            <person name="Kuo A."/>
            <person name="Tritt A."/>
            <person name="Lipzen A."/>
            <person name="He G."/>
            <person name="Yan M."/>
            <person name="Ng V."/>
            <person name="Cullen D."/>
            <person name="Martin F."/>
            <person name="Rosso M.-N."/>
            <person name="Henrissat B."/>
            <person name="Hibbett D."/>
            <person name="Martinez A.T."/>
            <person name="Grigoriev I.V."/>
        </authorList>
    </citation>
    <scope>NUCLEOTIDE SEQUENCE</scope>
    <source>
        <strain evidence="4">CBS 506.95</strain>
    </source>
</reference>
<dbReference type="SUPFAM" id="SSF49879">
    <property type="entry name" value="SMAD/FHA domain"/>
    <property type="match status" value="1"/>
</dbReference>
<gene>
    <name evidence="4" type="ORF">CPB83DRAFT_795995</name>
</gene>
<dbReference type="GO" id="GO:0003676">
    <property type="term" value="F:nucleic acid binding"/>
    <property type="evidence" value="ECO:0007669"/>
    <property type="project" value="InterPro"/>
</dbReference>
<feature type="region of interest" description="Disordered" evidence="1">
    <location>
        <begin position="1"/>
        <end position="64"/>
    </location>
</feature>
<organism evidence="4 5">
    <name type="scientific">Crepidotus variabilis</name>
    <dbReference type="NCBI Taxonomy" id="179855"/>
    <lineage>
        <taxon>Eukaryota</taxon>
        <taxon>Fungi</taxon>
        <taxon>Dikarya</taxon>
        <taxon>Basidiomycota</taxon>
        <taxon>Agaricomycotina</taxon>
        <taxon>Agaricomycetes</taxon>
        <taxon>Agaricomycetidae</taxon>
        <taxon>Agaricales</taxon>
        <taxon>Agaricineae</taxon>
        <taxon>Crepidotaceae</taxon>
        <taxon>Crepidotus</taxon>
    </lineage>
</organism>
<dbReference type="Pfam" id="PF01585">
    <property type="entry name" value="G-patch"/>
    <property type="match status" value="1"/>
</dbReference>
<dbReference type="InterPro" id="IPR000467">
    <property type="entry name" value="G_patch_dom"/>
</dbReference>
<evidence type="ECO:0000259" key="3">
    <source>
        <dbReference type="PROSITE" id="PS50174"/>
    </source>
</evidence>
<dbReference type="SMART" id="SM00443">
    <property type="entry name" value="G_patch"/>
    <property type="match status" value="1"/>
</dbReference>
<dbReference type="Proteomes" id="UP000807306">
    <property type="component" value="Unassembled WGS sequence"/>
</dbReference>
<dbReference type="OrthoDB" id="21470at2759"/>
<protein>
    <recommendedName>
        <fullName evidence="6">Angiogenic factor with G patch and FHA domains 1</fullName>
    </recommendedName>
</protein>
<dbReference type="InterPro" id="IPR000253">
    <property type="entry name" value="FHA_dom"/>
</dbReference>
<accession>A0A9P6EAW0</accession>
<feature type="domain" description="FHA" evidence="2">
    <location>
        <begin position="101"/>
        <end position="158"/>
    </location>
</feature>
<dbReference type="PANTHER" id="PTHR23106:SF24">
    <property type="entry name" value="ANGIOGENIC FACTOR WITH G PATCH AND FHA DOMAINS 1"/>
    <property type="match status" value="1"/>
</dbReference>
<dbReference type="Gene3D" id="2.60.200.20">
    <property type="match status" value="1"/>
</dbReference>
<evidence type="ECO:0008006" key="6">
    <source>
        <dbReference type="Google" id="ProtNLM"/>
    </source>
</evidence>
<feature type="compositionally biased region" description="Polar residues" evidence="1">
    <location>
        <begin position="48"/>
        <end position="63"/>
    </location>
</feature>
<evidence type="ECO:0000259" key="2">
    <source>
        <dbReference type="PROSITE" id="PS50006"/>
    </source>
</evidence>
<dbReference type="Pfam" id="PF00498">
    <property type="entry name" value="FHA"/>
    <property type="match status" value="1"/>
</dbReference>
<proteinExistence type="predicted"/>
<feature type="domain" description="G-patch" evidence="3">
    <location>
        <begin position="328"/>
        <end position="374"/>
    </location>
</feature>
<evidence type="ECO:0000313" key="5">
    <source>
        <dbReference type="Proteomes" id="UP000807306"/>
    </source>
</evidence>
<dbReference type="PANTHER" id="PTHR23106">
    <property type="entry name" value="ANGIOGENIC FACTOR WITH G PATCH AND FHA DOMAINS 1"/>
    <property type="match status" value="1"/>
</dbReference>
<evidence type="ECO:0000256" key="1">
    <source>
        <dbReference type="SAM" id="MobiDB-lite"/>
    </source>
</evidence>
<evidence type="ECO:0000313" key="4">
    <source>
        <dbReference type="EMBL" id="KAF9525674.1"/>
    </source>
</evidence>
<comment type="caution">
    <text evidence="4">The sequence shown here is derived from an EMBL/GenBank/DDBJ whole genome shotgun (WGS) entry which is preliminary data.</text>
</comment>
<sequence>MESALEEGQLADVWPPENRSEATELQVYNPAYEWPGESVDAHAGPAESESQGHSAGEPSSSLKPGQPIFRLVAEYSSVIFSKQDKKNEKKKVAMIDSYHEVQLGRDLQAAGSITPRIRLKEMEVSKLHATVFWDGARKEWNVVDMGSKHGTFLQGHTPNLLGVTLTEKDVGVRLSQPRAASVPWRLRHADRLRIGSTTFAVHIHDNQRPCQECMVSGKEELPLFPTTEQVTQKRTREVAELDSDQHLAEPLETRNPKKALSMLKRNLLSRHTVGSGSSSSKEYTDRAARRRMMCPTSRSDSPGVASLARPTPIVSVEPVSQAPAPLPVSNIGHRLLMKQGWSPGTALGLDDDNLVEPLEVKTTQNRAGLGMKLDWKGHEKLTHFQR</sequence>
<name>A0A9P6EAW0_9AGAR</name>